<evidence type="ECO:0000256" key="22">
    <source>
        <dbReference type="ARBA" id="ARBA00049360"/>
    </source>
</evidence>
<dbReference type="Gene3D" id="3.40.1310.20">
    <property type="match status" value="1"/>
</dbReference>
<dbReference type="Proteomes" id="UP001157220">
    <property type="component" value="Segment"/>
</dbReference>
<dbReference type="InterPro" id="IPR049912">
    <property type="entry name" value="CRESS_DNA_REP"/>
</dbReference>
<name>A0AAX3A8S8_9CIRC</name>
<keyword evidence="15" id="KW-0347">Helicase</keyword>
<evidence type="ECO:0000256" key="16">
    <source>
        <dbReference type="ARBA" id="ARBA00022840"/>
    </source>
</evidence>
<dbReference type="Pfam" id="PF00910">
    <property type="entry name" value="RNA_helicase"/>
    <property type="match status" value="1"/>
</dbReference>
<evidence type="ECO:0000256" key="1">
    <source>
        <dbReference type="ARBA" id="ARBA00001936"/>
    </source>
</evidence>
<evidence type="ECO:0000256" key="11">
    <source>
        <dbReference type="ARBA" id="ARBA00022723"/>
    </source>
</evidence>
<reference evidence="24" key="1">
    <citation type="submission" date="2022-01" db="EMBL/GenBank/DDBJ databases">
        <title>Cycloviruses identified in Lasionycteris noctivagans and Tadarida brasiliensis fecal samples from Arizona (USA).</title>
        <authorList>
            <person name="Harding C."/>
            <person name="Larsen B.B."/>
            <person name="Gryseels S."/>
            <person name="Kraberger S."/>
            <person name="Suazo C."/>
            <person name="Worobey M."/>
            <person name="Van Doorslaer K."/>
            <person name="Varsani A."/>
        </authorList>
    </citation>
    <scope>NUCLEOTIDE SEQUENCE [LARGE SCALE GENOMIC DNA]</scope>
    <source>
        <strain evidence="24">UA15_2320</strain>
    </source>
</reference>
<keyword evidence="25" id="KW-1185">Reference proteome</keyword>
<comment type="cofactor">
    <cofactor evidence="1">
        <name>Mn(2+)</name>
        <dbReference type="ChEBI" id="CHEBI:29035"/>
    </cofactor>
</comment>
<dbReference type="GO" id="GO:0042025">
    <property type="term" value="C:host cell nucleus"/>
    <property type="evidence" value="ECO:0007669"/>
    <property type="project" value="UniProtKB-SubCell"/>
</dbReference>
<accession>A0AAX3A8S8</accession>
<evidence type="ECO:0000256" key="6">
    <source>
        <dbReference type="ARBA" id="ARBA00022562"/>
    </source>
</evidence>
<evidence type="ECO:0000256" key="21">
    <source>
        <dbReference type="ARBA" id="ARBA00032243"/>
    </source>
</evidence>
<dbReference type="GO" id="GO:0016779">
    <property type="term" value="F:nucleotidyltransferase activity"/>
    <property type="evidence" value="ECO:0007669"/>
    <property type="project" value="UniProtKB-KW"/>
</dbReference>
<dbReference type="InterPro" id="IPR027417">
    <property type="entry name" value="P-loop_NTPase"/>
</dbReference>
<evidence type="ECO:0000256" key="15">
    <source>
        <dbReference type="ARBA" id="ARBA00022806"/>
    </source>
</evidence>
<dbReference type="GO" id="GO:0003724">
    <property type="term" value="F:RNA helicase activity"/>
    <property type="evidence" value="ECO:0007669"/>
    <property type="project" value="InterPro"/>
</dbReference>
<proteinExistence type="inferred from homology"/>
<dbReference type="Gene3D" id="3.40.50.300">
    <property type="entry name" value="P-loop containing nucleotide triphosphate hydrolases"/>
    <property type="match status" value="1"/>
</dbReference>
<dbReference type="GO" id="GO:0005524">
    <property type="term" value="F:ATP binding"/>
    <property type="evidence" value="ECO:0007669"/>
    <property type="project" value="UniProtKB-KW"/>
</dbReference>
<comment type="catalytic activity">
    <reaction evidence="22">
        <text>ATP + H2O = ADP + phosphate + H(+)</text>
        <dbReference type="Rhea" id="RHEA:13065"/>
        <dbReference type="ChEBI" id="CHEBI:15377"/>
        <dbReference type="ChEBI" id="CHEBI:15378"/>
        <dbReference type="ChEBI" id="CHEBI:30616"/>
        <dbReference type="ChEBI" id="CHEBI:43474"/>
        <dbReference type="ChEBI" id="CHEBI:456216"/>
    </reaction>
</comment>
<comment type="subcellular location">
    <subcellularLocation>
        <location evidence="3">Host nucleus</location>
    </subcellularLocation>
</comment>
<keyword evidence="8" id="KW-0548">Nucleotidyltransferase</keyword>
<dbReference type="GO" id="GO:0046872">
    <property type="term" value="F:metal ion binding"/>
    <property type="evidence" value="ECO:0007669"/>
    <property type="project" value="UniProtKB-KW"/>
</dbReference>
<evidence type="ECO:0000256" key="4">
    <source>
        <dbReference type="ARBA" id="ARBA00008545"/>
    </source>
</evidence>
<dbReference type="GO" id="GO:0003677">
    <property type="term" value="F:DNA binding"/>
    <property type="evidence" value="ECO:0007669"/>
    <property type="project" value="UniProtKB-KW"/>
</dbReference>
<dbReference type="GO" id="GO:0004519">
    <property type="term" value="F:endonuclease activity"/>
    <property type="evidence" value="ECO:0007669"/>
    <property type="project" value="UniProtKB-KW"/>
</dbReference>
<evidence type="ECO:0000256" key="2">
    <source>
        <dbReference type="ARBA" id="ARBA00001946"/>
    </source>
</evidence>
<dbReference type="GO" id="GO:0006260">
    <property type="term" value="P:DNA replication"/>
    <property type="evidence" value="ECO:0007669"/>
    <property type="project" value="UniProtKB-KW"/>
</dbReference>
<evidence type="ECO:0000256" key="8">
    <source>
        <dbReference type="ARBA" id="ARBA00022695"/>
    </source>
</evidence>
<protein>
    <recommendedName>
        <fullName evidence="5">Replication-associated protein</fullName>
    </recommendedName>
    <alternativeName>
        <fullName evidence="20">ATP-dependent helicase Rep</fullName>
    </alternativeName>
    <alternativeName>
        <fullName evidence="21">RepP</fullName>
    </alternativeName>
</protein>
<evidence type="ECO:0000256" key="5">
    <source>
        <dbReference type="ARBA" id="ARBA00014531"/>
    </source>
</evidence>
<keyword evidence="17" id="KW-0190">Covalent protein-DNA linkage</keyword>
<keyword evidence="11" id="KW-0479">Metal-binding</keyword>
<evidence type="ECO:0000256" key="12">
    <source>
        <dbReference type="ARBA" id="ARBA00022741"/>
    </source>
</evidence>
<evidence type="ECO:0000256" key="9">
    <source>
        <dbReference type="ARBA" id="ARBA00022705"/>
    </source>
</evidence>
<sequence>MQRSRAWCWTKNNYTEDDVSKCREIGRRARYAILGRETAPTTGTRHLQCYAYFANARTFESIRTALPTGSHVEAARGTPTQNKDYCSKSSQFEEFGILPSQGHRSDLHEAIHMLLDERRSLREVAREKPAVYVHAYRGLENLRNLLVPIEPRNLRTDVYVLVGPTRTGKTRLAAAFGKTFGEVYFKNRSNWWHQYRQQPVVVLDDYYGWLAWDELLKICDRYPYKVETKGSHEEFTSEIVIITSNRHPTEWYKFNGYDPSPFLSDRINCVVHFYSATPPRIEYYYNPEGHKRNATFERMLMPDVPS</sequence>
<keyword evidence="18" id="KW-0238">DNA-binding</keyword>
<keyword evidence="16" id="KW-0067">ATP-binding</keyword>
<keyword evidence="19" id="KW-0511">Multifunctional enzyme</keyword>
<dbReference type="SUPFAM" id="SSF52540">
    <property type="entry name" value="P-loop containing nucleoside triphosphate hydrolases"/>
    <property type="match status" value="1"/>
</dbReference>
<keyword evidence="9" id="KW-0235">DNA replication</keyword>
<evidence type="ECO:0000256" key="19">
    <source>
        <dbReference type="ARBA" id="ARBA00023268"/>
    </source>
</evidence>
<keyword evidence="13" id="KW-0255">Endonuclease</keyword>
<dbReference type="GO" id="GO:0003723">
    <property type="term" value="F:RNA binding"/>
    <property type="evidence" value="ECO:0007669"/>
    <property type="project" value="InterPro"/>
</dbReference>
<evidence type="ECO:0000256" key="3">
    <source>
        <dbReference type="ARBA" id="ARBA00004147"/>
    </source>
</evidence>
<feature type="domain" description="CRESS-DNA virus Rep endonuclease" evidence="23">
    <location>
        <begin position="1"/>
        <end position="98"/>
    </location>
</feature>
<dbReference type="InterPro" id="IPR000605">
    <property type="entry name" value="Helicase_SF3_ssDNA/RNA_vir"/>
</dbReference>
<dbReference type="EMBL" id="OM262459">
    <property type="protein sequence ID" value="UNY50610.1"/>
    <property type="molecule type" value="Genomic_DNA"/>
</dbReference>
<evidence type="ECO:0000256" key="17">
    <source>
        <dbReference type="ARBA" id="ARBA00023124"/>
    </source>
</evidence>
<keyword evidence="12" id="KW-0547">Nucleotide-binding</keyword>
<dbReference type="GO" id="GO:0016787">
    <property type="term" value="F:hydrolase activity"/>
    <property type="evidence" value="ECO:0007669"/>
    <property type="project" value="UniProtKB-KW"/>
</dbReference>
<keyword evidence="10" id="KW-0540">Nuclease</keyword>
<evidence type="ECO:0000313" key="25">
    <source>
        <dbReference type="Proteomes" id="UP001157220"/>
    </source>
</evidence>
<dbReference type="PROSITE" id="PS52020">
    <property type="entry name" value="CRESS_DNA_REP"/>
    <property type="match status" value="1"/>
</dbReference>
<evidence type="ECO:0000313" key="24">
    <source>
        <dbReference type="EMBL" id="UNY50610.1"/>
    </source>
</evidence>
<evidence type="ECO:0000256" key="18">
    <source>
        <dbReference type="ARBA" id="ARBA00023125"/>
    </source>
</evidence>
<keyword evidence="7" id="KW-0808">Transferase</keyword>
<evidence type="ECO:0000256" key="20">
    <source>
        <dbReference type="ARBA" id="ARBA00030754"/>
    </source>
</evidence>
<evidence type="ECO:0000256" key="7">
    <source>
        <dbReference type="ARBA" id="ARBA00022679"/>
    </source>
</evidence>
<dbReference type="GeneID" id="80544687"/>
<evidence type="ECO:0000256" key="10">
    <source>
        <dbReference type="ARBA" id="ARBA00022722"/>
    </source>
</evidence>
<dbReference type="Pfam" id="PF02407">
    <property type="entry name" value="Viral_Rep"/>
    <property type="match status" value="1"/>
</dbReference>
<evidence type="ECO:0000256" key="13">
    <source>
        <dbReference type="ARBA" id="ARBA00022759"/>
    </source>
</evidence>
<comment type="similarity">
    <text evidence="4">Belongs to the nanoviruses/circoviruses replication-associated protein family.</text>
</comment>
<comment type="cofactor">
    <cofactor evidence="2">
        <name>Mg(2+)</name>
        <dbReference type="ChEBI" id="CHEBI:18420"/>
    </cofactor>
</comment>
<dbReference type="KEGG" id="vg:80544687"/>
<organism evidence="24 25">
    <name type="scientific">Chifec virus UA15_2320</name>
    <dbReference type="NCBI Taxonomy" id="2914460"/>
    <lineage>
        <taxon>Viruses</taxon>
        <taxon>Monodnaviria</taxon>
        <taxon>Shotokuvirae</taxon>
        <taxon>Cressdnaviricota</taxon>
        <taxon>Arfiviricetes</taxon>
        <taxon>Cirlivirales</taxon>
        <taxon>Circoviridae</taxon>
        <taxon>Cyclovirus</taxon>
        <taxon>Cyclovirus liljak</taxon>
    </lineage>
</organism>
<evidence type="ECO:0000256" key="14">
    <source>
        <dbReference type="ARBA" id="ARBA00022801"/>
    </source>
</evidence>
<keyword evidence="14" id="KW-0378">Hydrolase</keyword>
<evidence type="ECO:0000259" key="23">
    <source>
        <dbReference type="PROSITE" id="PS52020"/>
    </source>
</evidence>
<dbReference type="RefSeq" id="YP_010805749.1">
    <property type="nucleotide sequence ID" value="NC_077191.1"/>
</dbReference>
<keyword evidence="6" id="KW-1048">Host nucleus</keyword>